<comment type="similarity">
    <text evidence="2 7">Belongs to the bacterial ribosomal protein bL36 family.</text>
</comment>
<evidence type="ECO:0000256" key="7">
    <source>
        <dbReference type="RuleBase" id="RU000570"/>
    </source>
</evidence>
<name>A0A8J2MLS8_9BILA</name>
<comment type="subcellular location">
    <subcellularLocation>
        <location evidence="1">Mitochondrion</location>
    </subcellularLocation>
</comment>
<evidence type="ECO:0000313" key="8">
    <source>
        <dbReference type="EMBL" id="CAG9532999.1"/>
    </source>
</evidence>
<evidence type="ECO:0000256" key="2">
    <source>
        <dbReference type="ARBA" id="ARBA00007645"/>
    </source>
</evidence>
<keyword evidence="5" id="KW-0496">Mitochondrion</keyword>
<dbReference type="NCBIfam" id="TIGR01022">
    <property type="entry name" value="rpmJ_bact"/>
    <property type="match status" value="1"/>
</dbReference>
<evidence type="ECO:0000256" key="4">
    <source>
        <dbReference type="ARBA" id="ARBA00022980"/>
    </source>
</evidence>
<dbReference type="Pfam" id="PF00444">
    <property type="entry name" value="Ribosomal_L36"/>
    <property type="match status" value="1"/>
</dbReference>
<comment type="caution">
    <text evidence="8">The sequence shown here is derived from an EMBL/GenBank/DDBJ whole genome shotgun (WGS) entry which is preliminary data.</text>
</comment>
<dbReference type="Proteomes" id="UP000746747">
    <property type="component" value="Unassembled WGS sequence"/>
</dbReference>
<dbReference type="AlphaFoldDB" id="A0A8J2MLS8"/>
<dbReference type="PANTHER" id="PTHR46909">
    <property type="entry name" value="39S RIBOSOMAL PROTEIN L36, MITOCHONDRIAL"/>
    <property type="match status" value="1"/>
</dbReference>
<proteinExistence type="inferred from homology"/>
<dbReference type="GO" id="GO:0006412">
    <property type="term" value="P:translation"/>
    <property type="evidence" value="ECO:0007669"/>
    <property type="project" value="InterPro"/>
</dbReference>
<dbReference type="PANTHER" id="PTHR46909:SF1">
    <property type="entry name" value="LARGE RIBOSOMAL SUBUNIT PROTEIN BL36M"/>
    <property type="match status" value="1"/>
</dbReference>
<evidence type="ECO:0000256" key="6">
    <source>
        <dbReference type="ARBA" id="ARBA00023274"/>
    </source>
</evidence>
<accession>A0A8J2MLS8</accession>
<dbReference type="InterPro" id="IPR035977">
    <property type="entry name" value="Ribosomal_bL36_sp"/>
</dbReference>
<keyword evidence="6 7" id="KW-0687">Ribonucleoprotein</keyword>
<evidence type="ECO:0000256" key="3">
    <source>
        <dbReference type="ARBA" id="ARBA00022946"/>
    </source>
</evidence>
<dbReference type="GO" id="GO:0003735">
    <property type="term" value="F:structural constituent of ribosome"/>
    <property type="evidence" value="ECO:0007669"/>
    <property type="project" value="InterPro"/>
</dbReference>
<keyword evidence="9" id="KW-1185">Reference proteome</keyword>
<dbReference type="EMBL" id="CAKAEH010001149">
    <property type="protein sequence ID" value="CAG9532999.1"/>
    <property type="molecule type" value="Genomic_DNA"/>
</dbReference>
<evidence type="ECO:0000256" key="5">
    <source>
        <dbReference type="ARBA" id="ARBA00023128"/>
    </source>
</evidence>
<dbReference type="GO" id="GO:0005762">
    <property type="term" value="C:mitochondrial large ribosomal subunit"/>
    <property type="evidence" value="ECO:0007669"/>
    <property type="project" value="TreeGrafter"/>
</dbReference>
<reference evidence="8" key="1">
    <citation type="submission" date="2021-09" db="EMBL/GenBank/DDBJ databases">
        <authorList>
            <consortium name="Pathogen Informatics"/>
        </authorList>
    </citation>
    <scope>NUCLEOTIDE SEQUENCE</scope>
</reference>
<dbReference type="InterPro" id="IPR000473">
    <property type="entry name" value="Ribosomal_bL36"/>
</dbReference>
<evidence type="ECO:0000256" key="1">
    <source>
        <dbReference type="ARBA" id="ARBA00004173"/>
    </source>
</evidence>
<keyword evidence="4 7" id="KW-0689">Ribosomal protein</keyword>
<sequence length="80" mass="9499">MLSVGRTLGAVCRSCQTILRGLLTPESSMFESRANFKVRRQLKLRCLHCYFIRVDGRWEVRCTEYAKHHQKEPFNVKLLW</sequence>
<evidence type="ECO:0000313" key="9">
    <source>
        <dbReference type="Proteomes" id="UP000746747"/>
    </source>
</evidence>
<keyword evidence="3" id="KW-0809">Transit peptide</keyword>
<organism evidence="8 9">
    <name type="scientific">Cercopithifilaria johnstoni</name>
    <dbReference type="NCBI Taxonomy" id="2874296"/>
    <lineage>
        <taxon>Eukaryota</taxon>
        <taxon>Metazoa</taxon>
        <taxon>Ecdysozoa</taxon>
        <taxon>Nematoda</taxon>
        <taxon>Chromadorea</taxon>
        <taxon>Rhabditida</taxon>
        <taxon>Spirurina</taxon>
        <taxon>Spiruromorpha</taxon>
        <taxon>Filarioidea</taxon>
        <taxon>Onchocercidae</taxon>
        <taxon>Cercopithifilaria</taxon>
    </lineage>
</organism>
<dbReference type="InterPro" id="IPR052143">
    <property type="entry name" value="Mitoribosomal_bL36m"/>
</dbReference>
<protein>
    <recommendedName>
        <fullName evidence="7">Ribosomal protein</fullName>
    </recommendedName>
</protein>
<dbReference type="SUPFAM" id="SSF57840">
    <property type="entry name" value="Ribosomal protein L36"/>
    <property type="match status" value="1"/>
</dbReference>
<dbReference type="OrthoDB" id="10265903at2759"/>
<gene>
    <name evidence="8" type="ORF">CJOHNSTONI_LOCUS3264</name>
</gene>